<dbReference type="SUPFAM" id="SSF47473">
    <property type="entry name" value="EF-hand"/>
    <property type="match status" value="1"/>
</dbReference>
<dbReference type="PROSITE" id="PS00018">
    <property type="entry name" value="EF_HAND_1"/>
    <property type="match status" value="1"/>
</dbReference>
<dbReference type="EMBL" id="DF238040">
    <property type="protein sequence ID" value="GAQ92679.1"/>
    <property type="molecule type" value="Genomic_DNA"/>
</dbReference>
<name>A0A1Y1ISZ7_KLENI</name>
<evidence type="ECO:0000259" key="3">
    <source>
        <dbReference type="PROSITE" id="PS50222"/>
    </source>
</evidence>
<protein>
    <recommendedName>
        <fullName evidence="3">EF-hand domain-containing protein</fullName>
    </recommendedName>
</protein>
<dbReference type="OMA" id="MAQADQS"/>
<accession>A0A1Y1ISZ7</accession>
<organism evidence="4 5">
    <name type="scientific">Klebsormidium nitens</name>
    <name type="common">Green alga</name>
    <name type="synonym">Ulothrix nitens</name>
    <dbReference type="NCBI Taxonomy" id="105231"/>
    <lineage>
        <taxon>Eukaryota</taxon>
        <taxon>Viridiplantae</taxon>
        <taxon>Streptophyta</taxon>
        <taxon>Klebsormidiophyceae</taxon>
        <taxon>Klebsormidiales</taxon>
        <taxon>Klebsormidiaceae</taxon>
        <taxon>Klebsormidium</taxon>
    </lineage>
</organism>
<dbReference type="Gene3D" id="1.10.238.10">
    <property type="entry name" value="EF-hand"/>
    <property type="match status" value="1"/>
</dbReference>
<dbReference type="PROSITE" id="PS50222">
    <property type="entry name" value="EF_HAND_2"/>
    <property type="match status" value="1"/>
</dbReference>
<evidence type="ECO:0000313" key="4">
    <source>
        <dbReference type="EMBL" id="GAQ92679.1"/>
    </source>
</evidence>
<feature type="domain" description="EF-hand" evidence="3">
    <location>
        <begin position="67"/>
        <end position="102"/>
    </location>
</feature>
<dbReference type="InterPro" id="IPR011992">
    <property type="entry name" value="EF-hand-dom_pair"/>
</dbReference>
<evidence type="ECO:0000256" key="1">
    <source>
        <dbReference type="ARBA" id="ARBA00022837"/>
    </source>
</evidence>
<proteinExistence type="predicted"/>
<gene>
    <name evidence="4" type="ORF">KFL_010910030</name>
</gene>
<feature type="non-terminal residue" evidence="4">
    <location>
        <position position="1"/>
    </location>
</feature>
<dbReference type="InterPro" id="IPR018247">
    <property type="entry name" value="EF_Hand_1_Ca_BS"/>
</dbReference>
<dbReference type="InterPro" id="IPR002048">
    <property type="entry name" value="EF_hand_dom"/>
</dbReference>
<dbReference type="GO" id="GO:0005509">
    <property type="term" value="F:calcium ion binding"/>
    <property type="evidence" value="ECO:0007669"/>
    <property type="project" value="InterPro"/>
</dbReference>
<keyword evidence="1" id="KW-0106">Calcium</keyword>
<reference evidence="4 5" key="1">
    <citation type="journal article" date="2014" name="Nat. Commun.">
        <title>Klebsormidium flaccidum genome reveals primary factors for plant terrestrial adaptation.</title>
        <authorList>
            <person name="Hori K."/>
            <person name="Maruyama F."/>
            <person name="Fujisawa T."/>
            <person name="Togashi T."/>
            <person name="Yamamoto N."/>
            <person name="Seo M."/>
            <person name="Sato S."/>
            <person name="Yamada T."/>
            <person name="Mori H."/>
            <person name="Tajima N."/>
            <person name="Moriyama T."/>
            <person name="Ikeuchi M."/>
            <person name="Watanabe M."/>
            <person name="Wada H."/>
            <person name="Kobayashi K."/>
            <person name="Saito M."/>
            <person name="Masuda T."/>
            <person name="Sasaki-Sekimoto Y."/>
            <person name="Mashiguchi K."/>
            <person name="Awai K."/>
            <person name="Shimojima M."/>
            <person name="Masuda S."/>
            <person name="Iwai M."/>
            <person name="Nobusawa T."/>
            <person name="Narise T."/>
            <person name="Kondo S."/>
            <person name="Saito H."/>
            <person name="Sato R."/>
            <person name="Murakawa M."/>
            <person name="Ihara Y."/>
            <person name="Oshima-Yamada Y."/>
            <person name="Ohtaka K."/>
            <person name="Satoh M."/>
            <person name="Sonobe K."/>
            <person name="Ishii M."/>
            <person name="Ohtani R."/>
            <person name="Kanamori-Sato M."/>
            <person name="Honoki R."/>
            <person name="Miyazaki D."/>
            <person name="Mochizuki H."/>
            <person name="Umetsu J."/>
            <person name="Higashi K."/>
            <person name="Shibata D."/>
            <person name="Kamiya Y."/>
            <person name="Sato N."/>
            <person name="Nakamura Y."/>
            <person name="Tabata S."/>
            <person name="Ida S."/>
            <person name="Kurokawa K."/>
            <person name="Ohta H."/>
        </authorList>
    </citation>
    <scope>NUCLEOTIDE SEQUENCE [LARGE SCALE GENOMIC DNA]</scope>
    <source>
        <strain evidence="4 5">NIES-2285</strain>
    </source>
</reference>
<evidence type="ECO:0000256" key="2">
    <source>
        <dbReference type="SAM" id="MobiDB-lite"/>
    </source>
</evidence>
<keyword evidence="5" id="KW-1185">Reference proteome</keyword>
<feature type="region of interest" description="Disordered" evidence="2">
    <location>
        <begin position="203"/>
        <end position="247"/>
    </location>
</feature>
<sequence length="247" mass="26454">DDNHFFSDLRHTVRSVSGRLLGLFGLRQAAARARADIGDADANLDSLIDEAELAAALKDNARAYELLKATGPKEILAKYDVDRNGLLDKSEVTSILKELALREAEIHDDIEKVQAAAPLEKLDARKSRGARQAAALAEVAKAGVEGLEKPGADGLGDAQLRAISGLEQRLERVEGQLNELNRSLSKKLGILVDLVMAQADQSSLDGSLPGASSRSPSRLDQEFSRSPSRLGNSPGTRASSRVGFSEF</sequence>
<dbReference type="AlphaFoldDB" id="A0A1Y1ISZ7"/>
<feature type="compositionally biased region" description="Polar residues" evidence="2">
    <location>
        <begin position="224"/>
        <end position="239"/>
    </location>
</feature>
<dbReference type="Proteomes" id="UP000054558">
    <property type="component" value="Unassembled WGS sequence"/>
</dbReference>
<evidence type="ECO:0000313" key="5">
    <source>
        <dbReference type="Proteomes" id="UP000054558"/>
    </source>
</evidence>
<feature type="compositionally biased region" description="Polar residues" evidence="2">
    <location>
        <begin position="203"/>
        <end position="216"/>
    </location>
</feature>